<feature type="signal peptide" evidence="1">
    <location>
        <begin position="1"/>
        <end position="30"/>
    </location>
</feature>
<feature type="chain" id="PRO_5044393575" description="WxL domain-containing protein" evidence="1">
    <location>
        <begin position="31"/>
        <end position="192"/>
    </location>
</feature>
<dbReference type="Proteomes" id="UP000436429">
    <property type="component" value="Unassembled WGS sequence"/>
</dbReference>
<name>A0A3F3PDS9_EGGLN</name>
<organism evidence="2 5">
    <name type="scientific">Eggerthella lenta</name>
    <name type="common">Eubacterium lentum</name>
    <dbReference type="NCBI Taxonomy" id="84112"/>
    <lineage>
        <taxon>Bacteria</taxon>
        <taxon>Bacillati</taxon>
        <taxon>Actinomycetota</taxon>
        <taxon>Coriobacteriia</taxon>
        <taxon>Eggerthellales</taxon>
        <taxon>Eggerthellaceae</taxon>
        <taxon>Eggerthella</taxon>
    </lineage>
</organism>
<sequence length="192" mass="18840">MSKMTNLKKGVVGVCAATMLAGMCAVPAFAVVPDVTPGSNETVASGSAAAAKTEISAKTDAAQISATVPTAVVASVDAAGALTFPDSTAFVITVGNDSWPVKVSALDVAVENSGALQTSEAGVDAADKLYLAIGGKHLTASGNGDAIASLAQTTAGTADIGIAMTGKMYNPTYSAATTGLKLATLTWTLAAV</sequence>
<evidence type="ECO:0000313" key="2">
    <source>
        <dbReference type="EMBL" id="MVN32272.1"/>
    </source>
</evidence>
<proteinExistence type="predicted"/>
<keyword evidence="1" id="KW-0732">Signal</keyword>
<dbReference type="Proteomes" id="UP000253915">
    <property type="component" value="Unassembled WGS sequence"/>
</dbReference>
<dbReference type="EMBL" id="PPUQ01000006">
    <property type="protein sequence ID" value="RDC39157.1"/>
    <property type="molecule type" value="Genomic_DNA"/>
</dbReference>
<evidence type="ECO:0000313" key="3">
    <source>
        <dbReference type="EMBL" id="RDC39157.1"/>
    </source>
</evidence>
<evidence type="ECO:0000256" key="1">
    <source>
        <dbReference type="SAM" id="SignalP"/>
    </source>
</evidence>
<accession>A0A3F3PDS9</accession>
<protein>
    <recommendedName>
        <fullName evidence="6">WxL domain-containing protein</fullName>
    </recommendedName>
</protein>
<dbReference type="AlphaFoldDB" id="A0A3F3PDS9"/>
<evidence type="ECO:0000313" key="4">
    <source>
        <dbReference type="Proteomes" id="UP000253915"/>
    </source>
</evidence>
<reference evidence="2 5" key="2">
    <citation type="submission" date="2019-11" db="EMBL/GenBank/DDBJ databases">
        <title>Whole genome shotgun sequencing (WGS) data from Adlercreutzia equolifaciens ResAG-91, Eggerthella lenta MRI-F36, MRI-F37, MRI-F40, ResAG-49, ResAG-88, ResAG-121, ResAG-145, and Gordonibacter sp. ResAG-5, ResAG-26, ResAG-43, ResAG-50, ResAG-59.</title>
        <authorList>
            <person name="Stoll D.A."/>
            <person name="Danylec N."/>
            <person name="Franz C.M.A.P."/>
            <person name="Huch M."/>
        </authorList>
    </citation>
    <scope>NUCLEOTIDE SEQUENCE [LARGE SCALE GENOMIC DNA]</scope>
    <source>
        <strain evidence="2 5">ResAG-88</strain>
    </source>
</reference>
<evidence type="ECO:0008006" key="6">
    <source>
        <dbReference type="Google" id="ProtNLM"/>
    </source>
</evidence>
<reference evidence="3 4" key="1">
    <citation type="journal article" date="2018" name="Elife">
        <title>Discovery and characterization of a prevalent human gut bacterial enzyme sufficient for the inactivation of a family of plant toxins.</title>
        <authorList>
            <person name="Koppel N."/>
            <person name="Bisanz J.E."/>
            <person name="Pandelia M.E."/>
            <person name="Turnbaugh P.J."/>
            <person name="Balskus E.P."/>
        </authorList>
    </citation>
    <scope>NUCLEOTIDE SEQUENCE [LARGE SCALE GENOMIC DNA]</scope>
    <source>
        <strain evidence="3 4">16A</strain>
    </source>
</reference>
<gene>
    <name evidence="3" type="ORF">C1853_06025</name>
    <name evidence="2" type="ORF">GO726_03670</name>
</gene>
<dbReference type="EMBL" id="WPOM01000005">
    <property type="protein sequence ID" value="MVN32272.1"/>
    <property type="molecule type" value="Genomic_DNA"/>
</dbReference>
<dbReference type="RefSeq" id="WP_057384981.1">
    <property type="nucleotide sequence ID" value="NZ_BQNE01000002.1"/>
</dbReference>
<comment type="caution">
    <text evidence="2">The sequence shown here is derived from an EMBL/GenBank/DDBJ whole genome shotgun (WGS) entry which is preliminary data.</text>
</comment>
<evidence type="ECO:0000313" key="5">
    <source>
        <dbReference type="Proteomes" id="UP000436429"/>
    </source>
</evidence>